<accession>A0AAV1KDL0</accession>
<sequence>MEGSHQLSNINHNVSTKLAKFAVSLDIQVSRNLKEGAIVTRFTKSNGLWCYLLLPMILIMYTTLYKMSVQYHIVTCVSVGLFFYCMLFILFLSISSVILKEFDFGGCMASSLISALLIYIFLGKGLLTSLVSALPCIYFFNAMLKISVINLPKTFTIGEAMVISQSITLFVTASIIEFLNGVVNGIDEESTFINTLVLTVLSTMGLIVTALFFLNDSYKNVKSLGYIITIGTVIMLLEWHLIMGPKCIIRIIEYIFMDFKRVKLLTIWLSMVIVAIFIIFIQTKMSTKASTVTRKTFHVLASLVFLSGILTDIPLMTLAAGIGLALLIFTEALRICGIEPISSALHSAFVVYSDEKDSGVLAMTPLYLFTGLACPLILAPSEAQLDMLAGVLAVGVGDTAASCIGSTFGRTHWAGSNRTLEGTAANILSQVAVICMLQYFELLETKNAIIRTLIAATVSASVEAKTDQVDNLILPLVTILVFQVTYFLS</sequence>
<dbReference type="InterPro" id="IPR032974">
    <property type="entry name" value="Polypren_kinase"/>
</dbReference>
<evidence type="ECO:0000256" key="10">
    <source>
        <dbReference type="SAM" id="Phobius"/>
    </source>
</evidence>
<feature type="transmembrane region" description="Helical" evidence="10">
    <location>
        <begin position="160"/>
        <end position="179"/>
    </location>
</feature>
<proteinExistence type="inferred from homology"/>
<evidence type="ECO:0000256" key="9">
    <source>
        <dbReference type="ARBA" id="ARBA00023136"/>
    </source>
</evidence>
<keyword evidence="12" id="KW-1185">Reference proteome</keyword>
<dbReference type="PANTHER" id="PTHR13205">
    <property type="entry name" value="TRANSMEMBRANE PROTEIN 15-RELATED"/>
    <property type="match status" value="1"/>
</dbReference>
<keyword evidence="6" id="KW-0418">Kinase</keyword>
<evidence type="ECO:0000256" key="8">
    <source>
        <dbReference type="ARBA" id="ARBA00022989"/>
    </source>
</evidence>
<reference evidence="11 12" key="1">
    <citation type="submission" date="2023-11" db="EMBL/GenBank/DDBJ databases">
        <authorList>
            <person name="Hedman E."/>
            <person name="Englund M."/>
            <person name="Stromberg M."/>
            <person name="Nyberg Akerstrom W."/>
            <person name="Nylinder S."/>
            <person name="Jareborg N."/>
            <person name="Kallberg Y."/>
            <person name="Kronander E."/>
        </authorList>
    </citation>
    <scope>NUCLEOTIDE SEQUENCE [LARGE SCALE GENOMIC DNA]</scope>
</reference>
<evidence type="ECO:0000256" key="6">
    <source>
        <dbReference type="ARBA" id="ARBA00022777"/>
    </source>
</evidence>
<protein>
    <recommendedName>
        <fullName evidence="3">dolichol kinase</fullName>
        <ecNumber evidence="3">2.7.1.108</ecNumber>
    </recommendedName>
</protein>
<evidence type="ECO:0000256" key="5">
    <source>
        <dbReference type="ARBA" id="ARBA00022692"/>
    </source>
</evidence>
<evidence type="ECO:0000256" key="1">
    <source>
        <dbReference type="ARBA" id="ARBA00004477"/>
    </source>
</evidence>
<comment type="caution">
    <text evidence="11">The sequence shown here is derived from an EMBL/GenBank/DDBJ whole genome shotgun (WGS) entry which is preliminary data.</text>
</comment>
<dbReference type="AlphaFoldDB" id="A0AAV1KDL0"/>
<keyword evidence="5 10" id="KW-0812">Transmembrane</keyword>
<dbReference type="GO" id="GO:0043048">
    <property type="term" value="P:dolichyl monophosphate biosynthetic process"/>
    <property type="evidence" value="ECO:0007669"/>
    <property type="project" value="TreeGrafter"/>
</dbReference>
<keyword evidence="7" id="KW-0256">Endoplasmic reticulum</keyword>
<evidence type="ECO:0000313" key="11">
    <source>
        <dbReference type="EMBL" id="CAK1581181.1"/>
    </source>
</evidence>
<evidence type="ECO:0000256" key="4">
    <source>
        <dbReference type="ARBA" id="ARBA00022679"/>
    </source>
</evidence>
<feature type="transmembrane region" description="Helical" evidence="10">
    <location>
        <begin position="223"/>
        <end position="242"/>
    </location>
</feature>
<keyword evidence="4" id="KW-0808">Transferase</keyword>
<comment type="similarity">
    <text evidence="2">Belongs to the polyprenol kinase family.</text>
</comment>
<dbReference type="EMBL" id="CAVLGL010000024">
    <property type="protein sequence ID" value="CAK1581181.1"/>
    <property type="molecule type" value="Genomic_DNA"/>
</dbReference>
<dbReference type="EC" id="2.7.1.108" evidence="3"/>
<organism evidence="11 12">
    <name type="scientific">Parnassius mnemosyne</name>
    <name type="common">clouded apollo</name>
    <dbReference type="NCBI Taxonomy" id="213953"/>
    <lineage>
        <taxon>Eukaryota</taxon>
        <taxon>Metazoa</taxon>
        <taxon>Ecdysozoa</taxon>
        <taxon>Arthropoda</taxon>
        <taxon>Hexapoda</taxon>
        <taxon>Insecta</taxon>
        <taxon>Pterygota</taxon>
        <taxon>Neoptera</taxon>
        <taxon>Endopterygota</taxon>
        <taxon>Lepidoptera</taxon>
        <taxon>Glossata</taxon>
        <taxon>Ditrysia</taxon>
        <taxon>Papilionoidea</taxon>
        <taxon>Papilionidae</taxon>
        <taxon>Parnassiinae</taxon>
        <taxon>Parnassini</taxon>
        <taxon>Parnassius</taxon>
        <taxon>Driopa</taxon>
    </lineage>
</organism>
<comment type="subcellular location">
    <subcellularLocation>
        <location evidence="1">Endoplasmic reticulum membrane</location>
        <topology evidence="1">Multi-pass membrane protein</topology>
    </subcellularLocation>
</comment>
<feature type="transmembrane region" description="Helical" evidence="10">
    <location>
        <begin position="302"/>
        <end position="326"/>
    </location>
</feature>
<keyword evidence="9 10" id="KW-0472">Membrane</keyword>
<feature type="transmembrane region" description="Helical" evidence="10">
    <location>
        <begin position="262"/>
        <end position="281"/>
    </location>
</feature>
<evidence type="ECO:0000313" key="12">
    <source>
        <dbReference type="Proteomes" id="UP001314205"/>
    </source>
</evidence>
<dbReference type="GO" id="GO:0004168">
    <property type="term" value="F:dolichol kinase activity"/>
    <property type="evidence" value="ECO:0007669"/>
    <property type="project" value="UniProtKB-EC"/>
</dbReference>
<gene>
    <name evidence="11" type="ORF">PARMNEM_LOCUS2883</name>
</gene>
<dbReference type="GO" id="GO:0005789">
    <property type="term" value="C:endoplasmic reticulum membrane"/>
    <property type="evidence" value="ECO:0007669"/>
    <property type="project" value="UniProtKB-SubCell"/>
</dbReference>
<feature type="transmembrane region" description="Helical" evidence="10">
    <location>
        <begin position="191"/>
        <end position="214"/>
    </location>
</feature>
<dbReference type="PANTHER" id="PTHR13205:SF15">
    <property type="entry name" value="DOLICHOL KINASE"/>
    <property type="match status" value="1"/>
</dbReference>
<evidence type="ECO:0000256" key="2">
    <source>
        <dbReference type="ARBA" id="ARBA00010794"/>
    </source>
</evidence>
<evidence type="ECO:0000256" key="7">
    <source>
        <dbReference type="ARBA" id="ARBA00022824"/>
    </source>
</evidence>
<keyword evidence="8 10" id="KW-1133">Transmembrane helix</keyword>
<feature type="transmembrane region" description="Helical" evidence="10">
    <location>
        <begin position="71"/>
        <end position="92"/>
    </location>
</feature>
<evidence type="ECO:0000256" key="3">
    <source>
        <dbReference type="ARBA" id="ARBA00012132"/>
    </source>
</evidence>
<dbReference type="Proteomes" id="UP001314205">
    <property type="component" value="Unassembled WGS sequence"/>
</dbReference>
<name>A0AAV1KDL0_9NEOP</name>
<feature type="transmembrane region" description="Helical" evidence="10">
    <location>
        <begin position="48"/>
        <end position="65"/>
    </location>
</feature>